<dbReference type="GO" id="GO:0016706">
    <property type="term" value="F:2-oxoglutarate-dependent dioxygenase activity"/>
    <property type="evidence" value="ECO:0007669"/>
    <property type="project" value="UniProtKB-ARBA"/>
</dbReference>
<evidence type="ECO:0000256" key="9">
    <source>
        <dbReference type="ARBA" id="ARBA00080747"/>
    </source>
</evidence>
<dbReference type="EMBL" id="JAHLQT010001931">
    <property type="protein sequence ID" value="KAG7177657.1"/>
    <property type="molecule type" value="Genomic_DNA"/>
</dbReference>
<keyword evidence="4" id="KW-0408">Iron</keyword>
<dbReference type="GO" id="GO:0140096">
    <property type="term" value="F:catalytic activity, acting on a protein"/>
    <property type="evidence" value="ECO:0007669"/>
    <property type="project" value="UniProtKB-ARBA"/>
</dbReference>
<comment type="cofactor">
    <cofactor evidence="1">
        <name>Fe(2+)</name>
        <dbReference type="ChEBI" id="CHEBI:29033"/>
    </cofactor>
</comment>
<evidence type="ECO:0000256" key="7">
    <source>
        <dbReference type="ARBA" id="ARBA00067203"/>
    </source>
</evidence>
<sequence>MIELSSCESHAHGLYNEKITSFPRISESIAYDEFFREFLEKNKPCVFSGSFTKDWRARADWVSPIFTPDVDYLQENFGEAEVPVADCDQKHYDSQEKKTYKLKDYIDYWKGLRETPSGTKQCLYLKDWHFVRAYPDYGAYTTLQYFASDWLNEFWEVREDIQDDYQFVYMGPKGSWTPFHADVFRSYSWSANVCGRKRWVFYPPGEDQYLRDPFGTPIYDVDSAELSDSSKYPKAPSAMGRLEVIQEQGETIFVPSGWHHQVWNLEDTISINHNWLNGTNIHTAWDFLVESLDQVEYAIRDCSEMDDWVGQCQLLLRATHGMDYHEFYTFLRTVARRRINYLAGKGAVLSFGYWEIGKNHAVYDLKKLEWCLEKLLDDERLETIKSFNNMEDHPSQLLDEVVSTLS</sequence>
<dbReference type="InterPro" id="IPR003347">
    <property type="entry name" value="JmjC_dom"/>
</dbReference>
<proteinExistence type="inferred from homology"/>
<evidence type="ECO:0000313" key="13">
    <source>
        <dbReference type="Proteomes" id="UP000747542"/>
    </source>
</evidence>
<dbReference type="SMART" id="SM00558">
    <property type="entry name" value="JmjC"/>
    <property type="match status" value="1"/>
</dbReference>
<keyword evidence="2" id="KW-0479">Metal-binding</keyword>
<evidence type="ECO:0000256" key="4">
    <source>
        <dbReference type="ARBA" id="ARBA00023004"/>
    </source>
</evidence>
<organism evidence="12 13">
    <name type="scientific">Homarus americanus</name>
    <name type="common">American lobster</name>
    <dbReference type="NCBI Taxonomy" id="6706"/>
    <lineage>
        <taxon>Eukaryota</taxon>
        <taxon>Metazoa</taxon>
        <taxon>Ecdysozoa</taxon>
        <taxon>Arthropoda</taxon>
        <taxon>Crustacea</taxon>
        <taxon>Multicrustacea</taxon>
        <taxon>Malacostraca</taxon>
        <taxon>Eumalacostraca</taxon>
        <taxon>Eucarida</taxon>
        <taxon>Decapoda</taxon>
        <taxon>Pleocyemata</taxon>
        <taxon>Astacidea</taxon>
        <taxon>Nephropoidea</taxon>
        <taxon>Nephropidae</taxon>
        <taxon>Homarus</taxon>
    </lineage>
</organism>
<evidence type="ECO:0000259" key="11">
    <source>
        <dbReference type="PROSITE" id="PS51184"/>
    </source>
</evidence>
<comment type="similarity">
    <text evidence="5">Belongs to the JMJD6 family.</text>
</comment>
<dbReference type="Proteomes" id="UP000747542">
    <property type="component" value="Unassembled WGS sequence"/>
</dbReference>
<dbReference type="GO" id="GO:0045905">
    <property type="term" value="P:positive regulation of translational termination"/>
    <property type="evidence" value="ECO:0007669"/>
    <property type="project" value="TreeGrafter"/>
</dbReference>
<gene>
    <name evidence="12" type="primary">JMJD4-L</name>
    <name evidence="12" type="ORF">Hamer_G008309</name>
</gene>
<keyword evidence="3" id="KW-0560">Oxidoreductase</keyword>
<keyword evidence="13" id="KW-1185">Reference proteome</keyword>
<evidence type="ECO:0000256" key="2">
    <source>
        <dbReference type="ARBA" id="ARBA00022723"/>
    </source>
</evidence>
<dbReference type="PANTHER" id="PTHR12480">
    <property type="entry name" value="ARGININE DEMETHYLASE AND LYSYL-HYDROXYLASE JMJD"/>
    <property type="match status" value="1"/>
</dbReference>
<feature type="domain" description="JmjC" evidence="11">
    <location>
        <begin position="132"/>
        <end position="292"/>
    </location>
</feature>
<dbReference type="AlphaFoldDB" id="A0A8J5ND95"/>
<comment type="caution">
    <text evidence="12">The sequence shown here is derived from an EMBL/GenBank/DDBJ whole genome shotgun (WGS) entry which is preliminary data.</text>
</comment>
<evidence type="ECO:0000256" key="5">
    <source>
        <dbReference type="ARBA" id="ARBA00038068"/>
    </source>
</evidence>
<dbReference type="FunFam" id="2.60.120.650:FF:000030">
    <property type="entry name" value="JmjC domain-containing protein 4"/>
    <property type="match status" value="1"/>
</dbReference>
<dbReference type="OrthoDB" id="203487at2759"/>
<dbReference type="PANTHER" id="PTHR12480:SF6">
    <property type="entry name" value="2-OXOGLUTARATE AND IRON-DEPENDENT OXYGENASE JMJD4"/>
    <property type="match status" value="1"/>
</dbReference>
<reference evidence="12" key="1">
    <citation type="journal article" date="2021" name="Sci. Adv.">
        <title>The American lobster genome reveals insights on longevity, neural, and immune adaptations.</title>
        <authorList>
            <person name="Polinski J.M."/>
            <person name="Zimin A.V."/>
            <person name="Clark K.F."/>
            <person name="Kohn A.B."/>
            <person name="Sadowski N."/>
            <person name="Timp W."/>
            <person name="Ptitsyn A."/>
            <person name="Khanna P."/>
            <person name="Romanova D.Y."/>
            <person name="Williams P."/>
            <person name="Greenwood S.J."/>
            <person name="Moroz L.L."/>
            <person name="Walt D.R."/>
            <person name="Bodnar A.G."/>
        </authorList>
    </citation>
    <scope>NUCLEOTIDE SEQUENCE</scope>
    <source>
        <strain evidence="12">GMGI-L3</strain>
    </source>
</reference>
<dbReference type="GO" id="GO:0005737">
    <property type="term" value="C:cytoplasm"/>
    <property type="evidence" value="ECO:0007669"/>
    <property type="project" value="TreeGrafter"/>
</dbReference>
<name>A0A8J5ND95_HOMAM</name>
<evidence type="ECO:0000256" key="8">
    <source>
        <dbReference type="ARBA" id="ARBA00078704"/>
    </source>
</evidence>
<evidence type="ECO:0000313" key="12">
    <source>
        <dbReference type="EMBL" id="KAG7177657.1"/>
    </source>
</evidence>
<evidence type="ECO:0000256" key="6">
    <source>
        <dbReference type="ARBA" id="ARBA00047762"/>
    </source>
</evidence>
<evidence type="ECO:0000256" key="1">
    <source>
        <dbReference type="ARBA" id="ARBA00001954"/>
    </source>
</evidence>
<dbReference type="InterPro" id="IPR050910">
    <property type="entry name" value="JMJD6_ArgDemeth/LysHydrox"/>
</dbReference>
<dbReference type="Pfam" id="PF13621">
    <property type="entry name" value="Cupin_8"/>
    <property type="match status" value="1"/>
</dbReference>
<comment type="catalytic activity">
    <reaction evidence="6">
        <text>L-lysyl-[protein] + 2-oxoglutarate + O2 = 4-hydroxy-L-lysyl-[protein] + succinate + CO2</text>
        <dbReference type="Rhea" id="RHEA:57156"/>
        <dbReference type="Rhea" id="RHEA-COMP:9752"/>
        <dbReference type="Rhea" id="RHEA-COMP:15084"/>
        <dbReference type="ChEBI" id="CHEBI:15379"/>
        <dbReference type="ChEBI" id="CHEBI:16526"/>
        <dbReference type="ChEBI" id="CHEBI:16810"/>
        <dbReference type="ChEBI" id="CHEBI:29969"/>
        <dbReference type="ChEBI" id="CHEBI:30031"/>
        <dbReference type="ChEBI" id="CHEBI:141495"/>
    </reaction>
</comment>
<protein>
    <recommendedName>
        <fullName evidence="7">2-oxoglutarate and iron-dependent oxygenase JMJD4</fullName>
    </recommendedName>
    <alternativeName>
        <fullName evidence="8">JmjC domain-containing protein 4</fullName>
    </alternativeName>
    <alternativeName>
        <fullName evidence="10">Jumonji domain-containing protein 4</fullName>
    </alternativeName>
    <alternativeName>
        <fullName evidence="9">Lysyl-hydroxylase JMJD4</fullName>
    </alternativeName>
</protein>
<dbReference type="GO" id="GO:0005634">
    <property type="term" value="C:nucleus"/>
    <property type="evidence" value="ECO:0007669"/>
    <property type="project" value="TreeGrafter"/>
</dbReference>
<evidence type="ECO:0000256" key="10">
    <source>
        <dbReference type="ARBA" id="ARBA00082904"/>
    </source>
</evidence>
<dbReference type="InterPro" id="IPR041667">
    <property type="entry name" value="Cupin_8"/>
</dbReference>
<dbReference type="GO" id="GO:0046872">
    <property type="term" value="F:metal ion binding"/>
    <property type="evidence" value="ECO:0007669"/>
    <property type="project" value="UniProtKB-KW"/>
</dbReference>
<dbReference type="PROSITE" id="PS51184">
    <property type="entry name" value="JMJC"/>
    <property type="match status" value="1"/>
</dbReference>
<evidence type="ECO:0000256" key="3">
    <source>
        <dbReference type="ARBA" id="ARBA00023002"/>
    </source>
</evidence>
<dbReference type="GO" id="GO:0043565">
    <property type="term" value="F:sequence-specific DNA binding"/>
    <property type="evidence" value="ECO:0007669"/>
    <property type="project" value="TreeGrafter"/>
</dbReference>
<accession>A0A8J5ND95</accession>